<dbReference type="Proteomes" id="UP001497623">
    <property type="component" value="Unassembled WGS sequence"/>
</dbReference>
<protein>
    <submittedName>
        <fullName evidence="1">Uncharacterized protein</fullName>
    </submittedName>
</protein>
<dbReference type="EMBL" id="CAXKWB010164459">
    <property type="protein sequence ID" value="CAL4250534.1"/>
    <property type="molecule type" value="Genomic_DNA"/>
</dbReference>
<gene>
    <name evidence="1" type="ORF">MNOR_LOCUS41679</name>
</gene>
<evidence type="ECO:0000313" key="2">
    <source>
        <dbReference type="Proteomes" id="UP001497623"/>
    </source>
</evidence>
<reference evidence="1 2" key="1">
    <citation type="submission" date="2024-05" db="EMBL/GenBank/DDBJ databases">
        <authorList>
            <person name="Wallberg A."/>
        </authorList>
    </citation>
    <scope>NUCLEOTIDE SEQUENCE [LARGE SCALE GENOMIC DNA]</scope>
</reference>
<proteinExistence type="predicted"/>
<keyword evidence="2" id="KW-1185">Reference proteome</keyword>
<evidence type="ECO:0000313" key="1">
    <source>
        <dbReference type="EMBL" id="CAL4250534.1"/>
    </source>
</evidence>
<dbReference type="AlphaFoldDB" id="A0AAV2STZ8"/>
<organism evidence="1 2">
    <name type="scientific">Meganyctiphanes norvegica</name>
    <name type="common">Northern krill</name>
    <name type="synonym">Thysanopoda norvegica</name>
    <dbReference type="NCBI Taxonomy" id="48144"/>
    <lineage>
        <taxon>Eukaryota</taxon>
        <taxon>Metazoa</taxon>
        <taxon>Ecdysozoa</taxon>
        <taxon>Arthropoda</taxon>
        <taxon>Crustacea</taxon>
        <taxon>Multicrustacea</taxon>
        <taxon>Malacostraca</taxon>
        <taxon>Eumalacostraca</taxon>
        <taxon>Eucarida</taxon>
        <taxon>Euphausiacea</taxon>
        <taxon>Euphausiidae</taxon>
        <taxon>Meganyctiphanes</taxon>
    </lineage>
</organism>
<sequence length="104" mass="11022">MAVPGCVPASKVATITTLTTRAEPQLINDCAAATEHSLVFPRMGSTVIHSHANSYIFGKDIVTKTSMIPVSSSTSWSVCMVTADCGESKSAYPKIIDLPLEPHT</sequence>
<comment type="caution">
    <text evidence="1">The sequence shown here is derived from an EMBL/GenBank/DDBJ whole genome shotgun (WGS) entry which is preliminary data.</text>
</comment>
<accession>A0AAV2STZ8</accession>
<name>A0AAV2STZ8_MEGNR</name>